<name>A0A7L9FFY0_9CREN</name>
<sequence length="145" mass="16235">MPNTLRMVLLIAGYALYVVFVMPLRLLASLLKRSPEAVLLFKPSMHGIAVEHRARGEALRLVYDWASGMGLLLTLQGQLVKKSRPGTLRGYVLSMAASLKTYMESRGYAVRVMFKEVFGGEPFAVVEVKRKNLLPRISEIISRVL</sequence>
<dbReference type="RefSeq" id="WP_192818690.1">
    <property type="nucleotide sequence ID" value="NZ_CP062310.1"/>
</dbReference>
<dbReference type="GeneID" id="59149871"/>
<reference evidence="2 3" key="1">
    <citation type="submission" date="2020-10" db="EMBL/GenBank/DDBJ databases">
        <title>Thermofilum lucidum 3507LT sp. nov. a novel member of Thermofilaceae family isolated from Chile hot spring, and proposal of description order Thermofilales.</title>
        <authorList>
            <person name="Zayulina K.S."/>
            <person name="Elcheninov A.G."/>
            <person name="Toshchakov S.V."/>
            <person name="Kublanov I.V."/>
        </authorList>
    </citation>
    <scope>NUCLEOTIDE SEQUENCE [LARGE SCALE GENOMIC DNA]</scope>
    <source>
        <strain evidence="2 3">3507LT</strain>
    </source>
</reference>
<gene>
    <name evidence="2" type="ORF">IG193_08205</name>
</gene>
<dbReference type="InParanoid" id="A0A7L9FFY0"/>
<proteinExistence type="predicted"/>
<keyword evidence="3" id="KW-1185">Reference proteome</keyword>
<keyword evidence="1" id="KW-1133">Transmembrane helix</keyword>
<dbReference type="Proteomes" id="UP000594121">
    <property type="component" value="Chromosome"/>
</dbReference>
<evidence type="ECO:0000313" key="3">
    <source>
        <dbReference type="Proteomes" id="UP000594121"/>
    </source>
</evidence>
<evidence type="ECO:0000313" key="2">
    <source>
        <dbReference type="EMBL" id="QOJ78718.1"/>
    </source>
</evidence>
<protein>
    <submittedName>
        <fullName evidence="2">Uncharacterized protein</fullName>
    </submittedName>
</protein>
<evidence type="ECO:0000256" key="1">
    <source>
        <dbReference type="SAM" id="Phobius"/>
    </source>
</evidence>
<feature type="transmembrane region" description="Helical" evidence="1">
    <location>
        <begin position="6"/>
        <end position="27"/>
    </location>
</feature>
<dbReference type="EMBL" id="CP062310">
    <property type="protein sequence ID" value="QOJ78718.1"/>
    <property type="molecule type" value="Genomic_DNA"/>
</dbReference>
<dbReference type="KEGG" id="thel:IG193_08205"/>
<keyword evidence="1" id="KW-0472">Membrane</keyword>
<organism evidence="2 3">
    <name type="scientific">Infirmifilum lucidum</name>
    <dbReference type="NCBI Taxonomy" id="2776706"/>
    <lineage>
        <taxon>Archaea</taxon>
        <taxon>Thermoproteota</taxon>
        <taxon>Thermoprotei</taxon>
        <taxon>Thermofilales</taxon>
        <taxon>Thermofilaceae</taxon>
        <taxon>Infirmifilum</taxon>
    </lineage>
</organism>
<keyword evidence="1" id="KW-0812">Transmembrane</keyword>
<accession>A0A7L9FFY0</accession>
<dbReference type="AlphaFoldDB" id="A0A7L9FFY0"/>